<evidence type="ECO:0000256" key="1">
    <source>
        <dbReference type="SAM" id="SignalP"/>
    </source>
</evidence>
<gene>
    <name evidence="2" type="ORF">PGT21_009775</name>
    <name evidence="3" type="ORF">PGTUg99_009529</name>
</gene>
<dbReference type="Proteomes" id="UP000324748">
    <property type="component" value="Unassembled WGS sequence"/>
</dbReference>
<feature type="chain" id="PRO_5036137246" description="Secreted protein" evidence="1">
    <location>
        <begin position="26"/>
        <end position="145"/>
    </location>
</feature>
<evidence type="ECO:0000313" key="2">
    <source>
        <dbReference type="EMBL" id="KAA1076510.1"/>
    </source>
</evidence>
<dbReference type="AlphaFoldDB" id="A0A5B0ML25"/>
<evidence type="ECO:0000313" key="5">
    <source>
        <dbReference type="Proteomes" id="UP000325313"/>
    </source>
</evidence>
<keyword evidence="4" id="KW-1185">Reference proteome</keyword>
<evidence type="ECO:0000313" key="4">
    <source>
        <dbReference type="Proteomes" id="UP000324748"/>
    </source>
</evidence>
<accession>A0A5B0ML25</accession>
<reference evidence="4 5" key="1">
    <citation type="submission" date="2019-05" db="EMBL/GenBank/DDBJ databases">
        <title>Emergence of the Ug99 lineage of the wheat stem rust pathogen through somatic hybridization.</title>
        <authorList>
            <person name="Li F."/>
            <person name="Upadhyaya N.M."/>
            <person name="Sperschneider J."/>
            <person name="Matny O."/>
            <person name="Nguyen-Phuc H."/>
            <person name="Mago R."/>
            <person name="Raley C."/>
            <person name="Miller M.E."/>
            <person name="Silverstein K.A.T."/>
            <person name="Henningsen E."/>
            <person name="Hirsch C.D."/>
            <person name="Visser B."/>
            <person name="Pretorius Z.A."/>
            <person name="Steffenson B.J."/>
            <person name="Schwessinger B."/>
            <person name="Dodds P.N."/>
            <person name="Figueroa M."/>
        </authorList>
    </citation>
    <scope>NUCLEOTIDE SEQUENCE [LARGE SCALE GENOMIC DNA]</scope>
    <source>
        <strain evidence="2">21-0</strain>
        <strain evidence="3 5">Ug99</strain>
    </source>
</reference>
<proteinExistence type="predicted"/>
<evidence type="ECO:0008006" key="6">
    <source>
        <dbReference type="Google" id="ProtNLM"/>
    </source>
</evidence>
<keyword evidence="1" id="KW-0732">Signal</keyword>
<dbReference type="OrthoDB" id="10276469at2759"/>
<name>A0A5B0ML25_PUCGR</name>
<dbReference type="Proteomes" id="UP000325313">
    <property type="component" value="Unassembled WGS sequence"/>
</dbReference>
<organism evidence="2 4">
    <name type="scientific">Puccinia graminis f. sp. tritici</name>
    <dbReference type="NCBI Taxonomy" id="56615"/>
    <lineage>
        <taxon>Eukaryota</taxon>
        <taxon>Fungi</taxon>
        <taxon>Dikarya</taxon>
        <taxon>Basidiomycota</taxon>
        <taxon>Pucciniomycotina</taxon>
        <taxon>Pucciniomycetes</taxon>
        <taxon>Pucciniales</taxon>
        <taxon>Pucciniaceae</taxon>
        <taxon>Puccinia</taxon>
    </lineage>
</organism>
<protein>
    <recommendedName>
        <fullName evidence="6">Secreted protein</fullName>
    </recommendedName>
</protein>
<sequence>MLQRFHITSAVIVMTLLSSVQLSESRRHSLVRRGPGHETASCDASFSLDPNGDVHCKGNDDKMFKCSFGNCPTGHTFQLHGCQAYTAPKAELNGIWQDIYPYGYYYNTATPTLLLASDLDGNNYGCALDQNINHRHVCNSCTAVE</sequence>
<comment type="caution">
    <text evidence="2">The sequence shown here is derived from an EMBL/GenBank/DDBJ whole genome shotgun (WGS) entry which is preliminary data.</text>
</comment>
<evidence type="ECO:0000313" key="3">
    <source>
        <dbReference type="EMBL" id="KAA1098645.1"/>
    </source>
</evidence>
<dbReference type="EMBL" id="VDEP01000348">
    <property type="protein sequence ID" value="KAA1098645.1"/>
    <property type="molecule type" value="Genomic_DNA"/>
</dbReference>
<feature type="signal peptide" evidence="1">
    <location>
        <begin position="1"/>
        <end position="25"/>
    </location>
</feature>
<dbReference type="EMBL" id="VSWC01000145">
    <property type="protein sequence ID" value="KAA1076510.1"/>
    <property type="molecule type" value="Genomic_DNA"/>
</dbReference>